<dbReference type="AlphaFoldDB" id="A0A256FEP8"/>
<reference evidence="2 3" key="1">
    <citation type="submission" date="2017-07" db="EMBL/GenBank/DDBJ databases">
        <title>Phylogenetic study on the rhizospheric bacterium Ochrobactrum sp. A44.</title>
        <authorList>
            <person name="Krzyzanowska D.M."/>
            <person name="Ossowicki A."/>
            <person name="Rajewska M."/>
            <person name="Maciag T."/>
            <person name="Kaczynski Z."/>
            <person name="Czerwicka M."/>
            <person name="Jafra S."/>
        </authorList>
    </citation>
    <scope>NUCLEOTIDE SEQUENCE [LARGE SCALE GENOMIC DNA]</scope>
    <source>
        <strain evidence="2 3">OgA9a</strain>
    </source>
</reference>
<keyword evidence="3" id="KW-1185">Reference proteome</keyword>
<protein>
    <submittedName>
        <fullName evidence="2">Uncharacterized protein</fullName>
    </submittedName>
</protein>
<sequence length="226" mass="23579">MELSPTLQHIADAHIRGNDALFLEGLIEAAKLSGLIGTEATLVSFAEQWKGKPTVEGTSSAPVLPQQPVPQASLDEAREDGRRAGAAFERQRLRAILTDPLAADRMDAAKHLAFGTSMTDKEAIAFMQTVAPATLAQALQSLPATVARACNTSTGLVAFDAAAGAIASVDVGSDGGSNVTPSVSLSSFERTPDPHAAIRKSPEQKTKSLWKKITGDLNADGHAIQG</sequence>
<proteinExistence type="predicted"/>
<evidence type="ECO:0000313" key="3">
    <source>
        <dbReference type="Proteomes" id="UP000216478"/>
    </source>
</evidence>
<accession>A0A256FEP8</accession>
<feature type="compositionally biased region" description="Low complexity" evidence="1">
    <location>
        <begin position="59"/>
        <end position="74"/>
    </location>
</feature>
<dbReference type="RefSeq" id="WP_094540466.1">
    <property type="nucleotide sequence ID" value="NZ_JBHEER010000021.1"/>
</dbReference>
<name>A0A256FEP8_9HYPH</name>
<feature type="region of interest" description="Disordered" evidence="1">
    <location>
        <begin position="182"/>
        <end position="206"/>
    </location>
</feature>
<feature type="region of interest" description="Disordered" evidence="1">
    <location>
        <begin position="54"/>
        <end position="82"/>
    </location>
</feature>
<dbReference type="Proteomes" id="UP000216478">
    <property type="component" value="Unassembled WGS sequence"/>
</dbReference>
<dbReference type="OrthoDB" id="9982496at2"/>
<evidence type="ECO:0000256" key="1">
    <source>
        <dbReference type="SAM" id="MobiDB-lite"/>
    </source>
</evidence>
<gene>
    <name evidence="2" type="ORF">CEV33_1039</name>
</gene>
<organism evidence="2 3">
    <name type="scientific">Brucella grignonensis</name>
    <dbReference type="NCBI Taxonomy" id="94627"/>
    <lineage>
        <taxon>Bacteria</taxon>
        <taxon>Pseudomonadati</taxon>
        <taxon>Pseudomonadota</taxon>
        <taxon>Alphaproteobacteria</taxon>
        <taxon>Hyphomicrobiales</taxon>
        <taxon>Brucellaceae</taxon>
        <taxon>Brucella/Ochrobactrum group</taxon>
        <taxon>Brucella</taxon>
    </lineage>
</organism>
<evidence type="ECO:0000313" key="2">
    <source>
        <dbReference type="EMBL" id="OYR13314.1"/>
    </source>
</evidence>
<comment type="caution">
    <text evidence="2">The sequence shown here is derived from an EMBL/GenBank/DDBJ whole genome shotgun (WGS) entry which is preliminary data.</text>
</comment>
<dbReference type="EMBL" id="NNRL01000158">
    <property type="protein sequence ID" value="OYR13314.1"/>
    <property type="molecule type" value="Genomic_DNA"/>
</dbReference>